<organism evidence="2 3">
    <name type="scientific">Sphingobacterium detergens</name>
    <dbReference type="NCBI Taxonomy" id="1145106"/>
    <lineage>
        <taxon>Bacteria</taxon>
        <taxon>Pseudomonadati</taxon>
        <taxon>Bacteroidota</taxon>
        <taxon>Sphingobacteriia</taxon>
        <taxon>Sphingobacteriales</taxon>
        <taxon>Sphingobacteriaceae</taxon>
        <taxon>Sphingobacterium</taxon>
    </lineage>
</organism>
<comment type="caution">
    <text evidence="2">The sequence shown here is derived from an EMBL/GenBank/DDBJ whole genome shotgun (WGS) entry which is preliminary data.</text>
</comment>
<keyword evidence="2" id="KW-0489">Methyltransferase</keyword>
<keyword evidence="3" id="KW-1185">Reference proteome</keyword>
<dbReference type="Gene3D" id="3.40.50.150">
    <property type="entry name" value="Vaccinia Virus protein VP39"/>
    <property type="match status" value="1"/>
</dbReference>
<dbReference type="Pfam" id="PF08241">
    <property type="entry name" value="Methyltransf_11"/>
    <property type="match status" value="1"/>
</dbReference>
<dbReference type="InterPro" id="IPR013216">
    <property type="entry name" value="Methyltransf_11"/>
</dbReference>
<proteinExistence type="predicted"/>
<evidence type="ECO:0000259" key="1">
    <source>
        <dbReference type="Pfam" id="PF08241"/>
    </source>
</evidence>
<dbReference type="SUPFAM" id="SSF53335">
    <property type="entry name" value="S-adenosyl-L-methionine-dependent methyltransferases"/>
    <property type="match status" value="1"/>
</dbReference>
<feature type="domain" description="Methyltransferase type 11" evidence="1">
    <location>
        <begin position="86"/>
        <end position="170"/>
    </location>
</feature>
<dbReference type="CDD" id="cd02440">
    <property type="entry name" value="AdoMet_MTases"/>
    <property type="match status" value="1"/>
</dbReference>
<reference evidence="2 3" key="1">
    <citation type="submission" date="2018-09" db="EMBL/GenBank/DDBJ databases">
        <title>Genomic Encyclopedia of Type Strains, Phase III (KMG-III): the genomes of soil and plant-associated and newly described type strains.</title>
        <authorList>
            <person name="Whitman W."/>
        </authorList>
    </citation>
    <scope>NUCLEOTIDE SEQUENCE [LARGE SCALE GENOMIC DNA]</scope>
    <source>
        <strain evidence="2 3">CECT 7938</strain>
    </source>
</reference>
<dbReference type="EMBL" id="RAPY01000008">
    <property type="protein sequence ID" value="RKE42522.1"/>
    <property type="molecule type" value="Genomic_DNA"/>
</dbReference>
<dbReference type="Proteomes" id="UP000286246">
    <property type="component" value="Unassembled WGS sequence"/>
</dbReference>
<dbReference type="GO" id="GO:0032259">
    <property type="term" value="P:methylation"/>
    <property type="evidence" value="ECO:0007669"/>
    <property type="project" value="UniProtKB-KW"/>
</dbReference>
<protein>
    <submittedName>
        <fullName evidence="2">Methyltransferase family protein</fullName>
    </submittedName>
</protein>
<keyword evidence="2" id="KW-0808">Transferase</keyword>
<sequence length="322" mass="37205">MFKPKTFQEDIFDMKDSIPAHQEFATNSYQRHANWYNDLYPERIQKMQILFSIKDNQGSINHWLQQLFFKCLDPFMQEKQASWFTVGDAYGHDAQYLLEKGVEDVTASDLNGDFLALSQEIGLIDKYAVENAEAMSLGDNSVDYILCKETYHHFPRPYAALYEMIRVAREAIVIIEPQDPILKMPLLLFMNNLLARVNDKLIAKVWKNRFSYERVGNFVYKTSEREFEKLAAGLNLPMIAVKALNPNFWFPGSNNIPAKRTSHKFRKVLWKKGLRDLLSKVGAVPSQTLSIVVFKQLPSPAVRQSLIADGYRLVEIPQNPYL</sequence>
<evidence type="ECO:0000313" key="3">
    <source>
        <dbReference type="Proteomes" id="UP000286246"/>
    </source>
</evidence>
<dbReference type="InterPro" id="IPR029063">
    <property type="entry name" value="SAM-dependent_MTases_sf"/>
</dbReference>
<name>A0A420ADS0_SPHD1</name>
<accession>A0A420ADS0</accession>
<dbReference type="AlphaFoldDB" id="A0A420ADS0"/>
<gene>
    <name evidence="2" type="ORF">DFQ12_5433</name>
</gene>
<dbReference type="GO" id="GO:0008757">
    <property type="term" value="F:S-adenosylmethionine-dependent methyltransferase activity"/>
    <property type="evidence" value="ECO:0007669"/>
    <property type="project" value="InterPro"/>
</dbReference>
<evidence type="ECO:0000313" key="2">
    <source>
        <dbReference type="EMBL" id="RKE42522.1"/>
    </source>
</evidence>